<keyword evidence="3" id="KW-0645">Protease</keyword>
<keyword evidence="7" id="KW-0862">Zinc</keyword>
<accession>A0A9X2FBQ4</accession>
<comment type="similarity">
    <text evidence="2">Belongs to the peptidase M10A family.</text>
</comment>
<evidence type="ECO:0000256" key="5">
    <source>
        <dbReference type="ARBA" id="ARBA00022729"/>
    </source>
</evidence>
<dbReference type="SMART" id="SM00235">
    <property type="entry name" value="ZnMc"/>
    <property type="match status" value="1"/>
</dbReference>
<dbReference type="PANTHER" id="PTHR10201:SF291">
    <property type="entry name" value="MATRIX METALLOPROTEINASE 1, ISOFORM C-RELATED"/>
    <property type="match status" value="1"/>
</dbReference>
<dbReference type="GO" id="GO:0030574">
    <property type="term" value="P:collagen catabolic process"/>
    <property type="evidence" value="ECO:0007669"/>
    <property type="project" value="TreeGrafter"/>
</dbReference>
<protein>
    <submittedName>
        <fullName evidence="10">Matrixin family metalloprotease</fullName>
        <ecNumber evidence="10">3.4.24.-</ecNumber>
    </submittedName>
</protein>
<evidence type="ECO:0000313" key="10">
    <source>
        <dbReference type="EMBL" id="MCO6045965.1"/>
    </source>
</evidence>
<dbReference type="PANTHER" id="PTHR10201">
    <property type="entry name" value="MATRIX METALLOPROTEINASE"/>
    <property type="match status" value="1"/>
</dbReference>
<dbReference type="GO" id="GO:0004222">
    <property type="term" value="F:metalloendopeptidase activity"/>
    <property type="evidence" value="ECO:0007669"/>
    <property type="project" value="InterPro"/>
</dbReference>
<dbReference type="InterPro" id="IPR021190">
    <property type="entry name" value="Pept_M10A"/>
</dbReference>
<name>A0A9X2FBQ4_9BACT</name>
<keyword evidence="6 10" id="KW-0378">Hydrolase</keyword>
<dbReference type="Proteomes" id="UP001155241">
    <property type="component" value="Unassembled WGS sequence"/>
</dbReference>
<comment type="caution">
    <text evidence="10">The sequence shown here is derived from an EMBL/GenBank/DDBJ whole genome shotgun (WGS) entry which is preliminary data.</text>
</comment>
<dbReference type="GO" id="GO:0030198">
    <property type="term" value="P:extracellular matrix organization"/>
    <property type="evidence" value="ECO:0007669"/>
    <property type="project" value="TreeGrafter"/>
</dbReference>
<sequence>MSLFDAAFGRWSEVGGLSFEYESLDDGAIHRQSPGKLLIRGDIRLAAKSVDGSRGVLASSQFPDGGDITIDSDGPGYLLDPAGNYLRFRNVLMHEIGHTLGLEHVTSSDAQLLMEPELSLDFDGPQLDDVRGLHYLYGDRFERIGNNTLEEATSLGKLSSEAELMVGSDAGMHQALTPETTDFVSISGQWDQDYYHFTIDQTGLLDVALAPKGGRFRQAAAGDVELLTDVTASSNLSLALFDSSGTAIAYVDNSLHGEIEYLSQFQLTSTGDYYLRVRGTRDTVQFYSLNIAYQRVRFVPEPEAAKLFMASLFCTCLLQIHFSSKQQSRANSS</sequence>
<organism evidence="10 11">
    <name type="scientific">Aeoliella straminimaris</name>
    <dbReference type="NCBI Taxonomy" id="2954799"/>
    <lineage>
        <taxon>Bacteria</taxon>
        <taxon>Pseudomonadati</taxon>
        <taxon>Planctomycetota</taxon>
        <taxon>Planctomycetia</taxon>
        <taxon>Pirellulales</taxon>
        <taxon>Lacipirellulaceae</taxon>
        <taxon>Aeoliella</taxon>
    </lineage>
</organism>
<dbReference type="Pfam" id="PF00413">
    <property type="entry name" value="Peptidase_M10"/>
    <property type="match status" value="1"/>
</dbReference>
<dbReference type="InterPro" id="IPR006026">
    <property type="entry name" value="Peptidase_Metallo"/>
</dbReference>
<evidence type="ECO:0000259" key="9">
    <source>
        <dbReference type="SMART" id="SM00235"/>
    </source>
</evidence>
<evidence type="ECO:0000256" key="6">
    <source>
        <dbReference type="ARBA" id="ARBA00022801"/>
    </source>
</evidence>
<dbReference type="PRINTS" id="PR00138">
    <property type="entry name" value="MATRIXIN"/>
</dbReference>
<dbReference type="GO" id="GO:0031012">
    <property type="term" value="C:extracellular matrix"/>
    <property type="evidence" value="ECO:0007669"/>
    <property type="project" value="InterPro"/>
</dbReference>
<dbReference type="InterPro" id="IPR024079">
    <property type="entry name" value="MetalloPept_cat_dom_sf"/>
</dbReference>
<dbReference type="AlphaFoldDB" id="A0A9X2FBQ4"/>
<keyword evidence="11" id="KW-1185">Reference proteome</keyword>
<keyword evidence="5" id="KW-0732">Signal</keyword>
<dbReference type="GO" id="GO:0005615">
    <property type="term" value="C:extracellular space"/>
    <property type="evidence" value="ECO:0007669"/>
    <property type="project" value="TreeGrafter"/>
</dbReference>
<dbReference type="GO" id="GO:0008270">
    <property type="term" value="F:zinc ion binding"/>
    <property type="evidence" value="ECO:0007669"/>
    <property type="project" value="InterPro"/>
</dbReference>
<evidence type="ECO:0000256" key="1">
    <source>
        <dbReference type="ARBA" id="ARBA00001947"/>
    </source>
</evidence>
<dbReference type="EC" id="3.4.24.-" evidence="10"/>
<dbReference type="Pfam" id="PF04151">
    <property type="entry name" value="PPC"/>
    <property type="match status" value="1"/>
</dbReference>
<evidence type="ECO:0000256" key="3">
    <source>
        <dbReference type="ARBA" id="ARBA00022670"/>
    </source>
</evidence>
<dbReference type="EMBL" id="JAMXLR010000062">
    <property type="protein sequence ID" value="MCO6045965.1"/>
    <property type="molecule type" value="Genomic_DNA"/>
</dbReference>
<dbReference type="InterPro" id="IPR007280">
    <property type="entry name" value="Peptidase_C_arc/bac"/>
</dbReference>
<proteinExistence type="inferred from homology"/>
<dbReference type="Gene3D" id="2.60.120.380">
    <property type="match status" value="1"/>
</dbReference>
<evidence type="ECO:0000256" key="7">
    <source>
        <dbReference type="ARBA" id="ARBA00022833"/>
    </source>
</evidence>
<evidence type="ECO:0000256" key="4">
    <source>
        <dbReference type="ARBA" id="ARBA00022723"/>
    </source>
</evidence>
<evidence type="ECO:0000256" key="8">
    <source>
        <dbReference type="ARBA" id="ARBA00023049"/>
    </source>
</evidence>
<dbReference type="Gene3D" id="3.40.390.10">
    <property type="entry name" value="Collagenase (Catalytic Domain)"/>
    <property type="match status" value="1"/>
</dbReference>
<keyword evidence="8 10" id="KW-0482">Metalloprotease</keyword>
<gene>
    <name evidence="10" type="ORF">NG895_18860</name>
</gene>
<reference evidence="10" key="1">
    <citation type="submission" date="2022-06" db="EMBL/GenBank/DDBJ databases">
        <title>Aeoliella straminimaris, a novel planctomycete from sediments.</title>
        <authorList>
            <person name="Vitorino I.R."/>
            <person name="Lage O.M."/>
        </authorList>
    </citation>
    <scope>NUCLEOTIDE SEQUENCE</scope>
    <source>
        <strain evidence="10">ICT_H6.2</strain>
    </source>
</reference>
<dbReference type="GO" id="GO:0006508">
    <property type="term" value="P:proteolysis"/>
    <property type="evidence" value="ECO:0007669"/>
    <property type="project" value="UniProtKB-KW"/>
</dbReference>
<keyword evidence="4" id="KW-0479">Metal-binding</keyword>
<evidence type="ECO:0000313" key="11">
    <source>
        <dbReference type="Proteomes" id="UP001155241"/>
    </source>
</evidence>
<evidence type="ECO:0000256" key="2">
    <source>
        <dbReference type="ARBA" id="ARBA00010370"/>
    </source>
</evidence>
<dbReference type="InterPro" id="IPR001818">
    <property type="entry name" value="Pept_M10_metallopeptidase"/>
</dbReference>
<comment type="cofactor">
    <cofactor evidence="1">
        <name>Zn(2+)</name>
        <dbReference type="ChEBI" id="CHEBI:29105"/>
    </cofactor>
</comment>
<dbReference type="SUPFAM" id="SSF55486">
    <property type="entry name" value="Metalloproteases ('zincins'), catalytic domain"/>
    <property type="match status" value="1"/>
</dbReference>
<feature type="domain" description="Peptidase metallopeptidase" evidence="9">
    <location>
        <begin position="7"/>
        <end position="139"/>
    </location>
</feature>